<dbReference type="Proteomes" id="UP000255024">
    <property type="component" value="Unassembled WGS sequence"/>
</dbReference>
<dbReference type="InterPro" id="IPR050315">
    <property type="entry name" value="FAD-oxidoreductase_2"/>
</dbReference>
<keyword evidence="2" id="KW-0285">Flavoprotein</keyword>
<dbReference type="Pfam" id="PF00890">
    <property type="entry name" value="FAD_binding_2"/>
    <property type="match status" value="1"/>
</dbReference>
<dbReference type="EMBL" id="UGQL01000001">
    <property type="protein sequence ID" value="STZ27173.1"/>
    <property type="molecule type" value="Genomic_DNA"/>
</dbReference>
<proteinExistence type="predicted"/>
<evidence type="ECO:0000313" key="7">
    <source>
        <dbReference type="Proteomes" id="UP000255024"/>
    </source>
</evidence>
<dbReference type="NCBIfam" id="NF009479">
    <property type="entry name" value="PRK12845.1"/>
    <property type="match status" value="1"/>
</dbReference>
<dbReference type="InterPro" id="IPR027477">
    <property type="entry name" value="Succ_DH/fumarate_Rdtase_cat_sf"/>
</dbReference>
<evidence type="ECO:0000256" key="3">
    <source>
        <dbReference type="ARBA" id="ARBA00022827"/>
    </source>
</evidence>
<dbReference type="GO" id="GO:0047571">
    <property type="term" value="F:3-oxosteroid 1-dehydrogenase activity"/>
    <property type="evidence" value="ECO:0007669"/>
    <property type="project" value="UniProtKB-EC"/>
</dbReference>
<dbReference type="PANTHER" id="PTHR43400">
    <property type="entry name" value="FUMARATE REDUCTASE"/>
    <property type="match status" value="1"/>
</dbReference>
<evidence type="ECO:0000256" key="1">
    <source>
        <dbReference type="ARBA" id="ARBA00001974"/>
    </source>
</evidence>
<dbReference type="InterPro" id="IPR036188">
    <property type="entry name" value="FAD/NAD-bd_sf"/>
</dbReference>
<dbReference type="Gene3D" id="3.50.50.60">
    <property type="entry name" value="FAD/NAD(P)-binding domain"/>
    <property type="match status" value="2"/>
</dbReference>
<dbReference type="Gene3D" id="3.90.700.10">
    <property type="entry name" value="Succinate dehydrogenase/fumarate reductase flavoprotein, catalytic domain"/>
    <property type="match status" value="1"/>
</dbReference>
<gene>
    <name evidence="6" type="primary">ksdD</name>
    <name evidence="6" type="ORF">NCTC11179_00706</name>
</gene>
<evidence type="ECO:0000256" key="4">
    <source>
        <dbReference type="ARBA" id="ARBA00023002"/>
    </source>
</evidence>
<evidence type="ECO:0000259" key="5">
    <source>
        <dbReference type="Pfam" id="PF00890"/>
    </source>
</evidence>
<keyword evidence="4 6" id="KW-0560">Oxidoreductase</keyword>
<evidence type="ECO:0000313" key="6">
    <source>
        <dbReference type="EMBL" id="STZ27173.1"/>
    </source>
</evidence>
<evidence type="ECO:0000256" key="2">
    <source>
        <dbReference type="ARBA" id="ARBA00022630"/>
    </source>
</evidence>
<comment type="cofactor">
    <cofactor evidence="1">
        <name>FAD</name>
        <dbReference type="ChEBI" id="CHEBI:57692"/>
    </cofactor>
</comment>
<dbReference type="GO" id="GO:0008202">
    <property type="term" value="P:steroid metabolic process"/>
    <property type="evidence" value="ECO:0007669"/>
    <property type="project" value="UniProtKB-ARBA"/>
</dbReference>
<dbReference type="SUPFAM" id="SSF56425">
    <property type="entry name" value="Succinate dehydrogenase/fumarate reductase flavoprotein, catalytic domain"/>
    <property type="match status" value="1"/>
</dbReference>
<dbReference type="EC" id="1.3.99.4" evidence="6"/>
<reference evidence="6 7" key="1">
    <citation type="submission" date="2018-06" db="EMBL/GenBank/DDBJ databases">
        <authorList>
            <consortium name="Pathogen Informatics"/>
            <person name="Doyle S."/>
        </authorList>
    </citation>
    <scope>NUCLEOTIDE SEQUENCE [LARGE SCALE GENOMIC DNA]</scope>
    <source>
        <strain evidence="6 7">NCTC11179</strain>
    </source>
</reference>
<feature type="domain" description="FAD-dependent oxidoreductase 2 FAD-binding" evidence="5">
    <location>
        <begin position="18"/>
        <end position="547"/>
    </location>
</feature>
<keyword evidence="3" id="KW-0274">FAD</keyword>
<dbReference type="SUPFAM" id="SSF51905">
    <property type="entry name" value="FAD/NAD(P)-binding domain"/>
    <property type="match status" value="1"/>
</dbReference>
<name>A0A378RJF0_MYROD</name>
<keyword evidence="7" id="KW-1185">Reference proteome</keyword>
<organism evidence="6 7">
    <name type="scientific">Myroides odoratus</name>
    <name type="common">Flavobacterium odoratum</name>
    <dbReference type="NCBI Taxonomy" id="256"/>
    <lineage>
        <taxon>Bacteria</taxon>
        <taxon>Pseudomonadati</taxon>
        <taxon>Bacteroidota</taxon>
        <taxon>Flavobacteriia</taxon>
        <taxon>Flavobacteriales</taxon>
        <taxon>Flavobacteriaceae</taxon>
        <taxon>Myroides</taxon>
    </lineage>
</organism>
<protein>
    <submittedName>
        <fullName evidence="6">3-oxosteroid 1-dehydrogenase</fullName>
        <ecNumber evidence="6">1.3.99.4</ecNumber>
    </submittedName>
</protein>
<dbReference type="RefSeq" id="WP_115090161.1">
    <property type="nucleotide sequence ID" value="NZ_CP068107.1"/>
</dbReference>
<sequence>MKNTKATTGKLIEQQTIDLLVVGSGTGLAAALAAHENELSTLVIEKTPYVGGSTALSGGAFWIPGNQVLQVDGSKDDIKAGQQYLEALLTKQYPKERWEAFLNKGNATIAMLYRQTALHFFWAKGYSDYHPEVAGGSASGRTCESRPFDLNRLGKEKERFRLGKMEAPLPMPVTGYDYKWINLMLKKPWKAFPIILKRLVQGVGGLLLGKKYVAGGQAIAAGMFDGVLRAGIPVYTNTALTAIHVDGGKVTGVTVVQQGKEVEIKTRYGVVLAAGGFDHNMLMRQQYQSPTLGNNLSFGAEGNTGDAIVLAKEMGASLGNMKESWWFPAVAPVTAEEGPQVLLAERSLPGSFMVNAAGERFINESVDYMSFGQKILQLEQEKQPVGDMWLIFDQKYRNQYLLAGSVFPMMPIPKAWYDAKIAFSAPNAHELAKKIKVAPSVFDQTFQRFNTLANSGVDTDFKRGESKYDQYYGDPTVKPNPCLRPLKGKLYAVKIVLSDLGTCGGVLTNEHAEVLLEHHEKIEGLYAIGNTAANVFGPVYPGAGATIGQGLVFGYIAAKHAANQKKINEVS</sequence>
<dbReference type="InterPro" id="IPR003953">
    <property type="entry name" value="FAD-dep_OxRdtase_2_FAD-bd"/>
</dbReference>
<accession>A0A378RJF0</accession>
<dbReference type="PANTHER" id="PTHR43400:SF10">
    <property type="entry name" value="3-OXOSTEROID 1-DEHYDROGENASE"/>
    <property type="match status" value="1"/>
</dbReference>
<dbReference type="AlphaFoldDB" id="A0A378RJF0"/>